<keyword evidence="1" id="KW-0732">Signal</keyword>
<feature type="chain" id="PRO_5027858963" evidence="1">
    <location>
        <begin position="17"/>
        <end position="483"/>
    </location>
</feature>
<evidence type="ECO:0000256" key="1">
    <source>
        <dbReference type="SAM" id="SignalP"/>
    </source>
</evidence>
<protein>
    <submittedName>
        <fullName evidence="2">No hits</fullName>
    </submittedName>
</protein>
<name>A0A6S6SSE4_9BACT</name>
<sequence length="483" mass="56596">MKTILFIILLSMNAYTASLTSIESVYKAGREITIMADNLEVHNKNWIGIYAATDNNDWDNVVRWTWTKEATSSQFHFTGLSQGEYEARVFYNNSFKTEASIRFSVSKQGAIETFTSKKRYNPYELIEVSAYNMLAHPKDWVAIYPKGSSNDWKNVIRWVYLGSVNNRVSFEGLEEGEYEVRTFFKDSYTVEATHSFTVKRLTTSTPSISMDYPTYSTRDYTKIFVKGFEENQQDWIAIYPKGSSNDWKNVIQWKWIDDSLKLIREGLRVYSITFKPLPEGEYEVRGFFKNSYVDETRKGFRVVKLSTTTDKLLEKAKTHCLETDNSTASILCANEGNTVYIFSEDEHNEYTYYDHYKVSLNDESVRELRSLAIADWENDVIRGEYFVSKFEESPLYITRSYDKYADEKGRYTFHANDKRVFTLGWYEQEGVIKENTLKVSDDGTKLHMERTFRYTDKKYIEVYELSDLNDIKLFSREVINSLD</sequence>
<accession>A0A6S6SSE4</accession>
<organism evidence="2">
    <name type="scientific">uncultured Sulfurovum sp</name>
    <dbReference type="NCBI Taxonomy" id="269237"/>
    <lineage>
        <taxon>Bacteria</taxon>
        <taxon>Pseudomonadati</taxon>
        <taxon>Campylobacterota</taxon>
        <taxon>Epsilonproteobacteria</taxon>
        <taxon>Campylobacterales</taxon>
        <taxon>Sulfurovaceae</taxon>
        <taxon>Sulfurovum</taxon>
        <taxon>environmental samples</taxon>
    </lineage>
</organism>
<proteinExistence type="predicted"/>
<dbReference type="AlphaFoldDB" id="A0A6S6SSE4"/>
<reference evidence="2" key="1">
    <citation type="submission" date="2020-01" db="EMBL/GenBank/DDBJ databases">
        <authorList>
            <person name="Meier V. D."/>
            <person name="Meier V D."/>
        </authorList>
    </citation>
    <scope>NUCLEOTIDE SEQUENCE</scope>
    <source>
        <strain evidence="2">HLG_WM_MAG_03</strain>
    </source>
</reference>
<gene>
    <name evidence="2" type="ORF">HELGO_WM40816</name>
</gene>
<dbReference type="EMBL" id="CACVAR010000206">
    <property type="protein sequence ID" value="CAA6811479.1"/>
    <property type="molecule type" value="Genomic_DNA"/>
</dbReference>
<feature type="signal peptide" evidence="1">
    <location>
        <begin position="1"/>
        <end position="16"/>
    </location>
</feature>
<evidence type="ECO:0000313" key="2">
    <source>
        <dbReference type="EMBL" id="CAA6811479.1"/>
    </source>
</evidence>